<dbReference type="InterPro" id="IPR036188">
    <property type="entry name" value="FAD/NAD-bd_sf"/>
</dbReference>
<accession>A0A9Q0ARM2</accession>
<feature type="binding site" evidence="2">
    <location>
        <begin position="487"/>
        <end position="488"/>
    </location>
    <ligand>
        <name>FAD</name>
        <dbReference type="ChEBI" id="CHEBI:57692"/>
    </ligand>
</feature>
<reference evidence="4" key="1">
    <citation type="submission" date="2021-03" db="EMBL/GenBank/DDBJ databases">
        <title>Revisited historic fungal species revealed as producer of novel bioactive compounds through whole genome sequencing and comparative genomics.</title>
        <authorList>
            <person name="Vignolle G.A."/>
            <person name="Hochenegger N."/>
            <person name="Mach R.L."/>
            <person name="Mach-Aigner A.R."/>
            <person name="Javad Rahimi M."/>
            <person name="Salim K.A."/>
            <person name="Chan C.M."/>
            <person name="Lim L.B.L."/>
            <person name="Cai F."/>
            <person name="Druzhinina I.S."/>
            <person name="U'Ren J.M."/>
            <person name="Derntl C."/>
        </authorList>
    </citation>
    <scope>NUCLEOTIDE SEQUENCE</scope>
    <source>
        <strain evidence="4">TUCIM 5799</strain>
    </source>
</reference>
<keyword evidence="2" id="KW-0285">Flavoprotein</keyword>
<dbReference type="PANTHER" id="PTHR11552:SF210">
    <property type="entry name" value="GLUCOSE-METHANOL-CHOLINE OXIDOREDUCTASE N-TERMINAL DOMAIN-CONTAINING PROTEIN-RELATED"/>
    <property type="match status" value="1"/>
</dbReference>
<evidence type="ECO:0000256" key="2">
    <source>
        <dbReference type="PIRSR" id="PIRSR000137-2"/>
    </source>
</evidence>
<evidence type="ECO:0000313" key="5">
    <source>
        <dbReference type="Proteomes" id="UP000829685"/>
    </source>
</evidence>
<dbReference type="InterPro" id="IPR007867">
    <property type="entry name" value="GMC_OxRtase_C"/>
</dbReference>
<proteinExistence type="inferred from homology"/>
<dbReference type="InterPro" id="IPR000172">
    <property type="entry name" value="GMC_OxRdtase_N"/>
</dbReference>
<dbReference type="Proteomes" id="UP000829685">
    <property type="component" value="Unassembled WGS sequence"/>
</dbReference>
<dbReference type="Pfam" id="PF05199">
    <property type="entry name" value="GMC_oxred_C"/>
    <property type="match status" value="1"/>
</dbReference>
<comment type="cofactor">
    <cofactor evidence="2">
        <name>FAD</name>
        <dbReference type="ChEBI" id="CHEBI:57692"/>
    </cofactor>
</comment>
<gene>
    <name evidence="4" type="ORF">JX265_005098</name>
</gene>
<comment type="caution">
    <text evidence="4">The sequence shown here is derived from an EMBL/GenBank/DDBJ whole genome shotgun (WGS) entry which is preliminary data.</text>
</comment>
<dbReference type="Gene3D" id="3.50.50.60">
    <property type="entry name" value="FAD/NAD(P)-binding domain"/>
    <property type="match status" value="1"/>
</dbReference>
<dbReference type="PANTHER" id="PTHR11552">
    <property type="entry name" value="GLUCOSE-METHANOL-CHOLINE GMC OXIDOREDUCTASE"/>
    <property type="match status" value="1"/>
</dbReference>
<dbReference type="PROSITE" id="PS00624">
    <property type="entry name" value="GMC_OXRED_2"/>
    <property type="match status" value="1"/>
</dbReference>
<feature type="domain" description="Glucose-methanol-choline oxidoreductase N-terminal" evidence="3">
    <location>
        <begin position="218"/>
        <end position="232"/>
    </location>
</feature>
<dbReference type="AlphaFoldDB" id="A0A9Q0ARM2"/>
<dbReference type="EMBL" id="JAFIMR010000010">
    <property type="protein sequence ID" value="KAI1873476.1"/>
    <property type="molecule type" value="Genomic_DNA"/>
</dbReference>
<dbReference type="Gene3D" id="3.30.560.10">
    <property type="entry name" value="Glucose Oxidase, domain 3"/>
    <property type="match status" value="1"/>
</dbReference>
<dbReference type="GO" id="GO:0016614">
    <property type="term" value="F:oxidoreductase activity, acting on CH-OH group of donors"/>
    <property type="evidence" value="ECO:0007669"/>
    <property type="project" value="InterPro"/>
</dbReference>
<dbReference type="Pfam" id="PF00732">
    <property type="entry name" value="GMC_oxred_N"/>
    <property type="match status" value="1"/>
</dbReference>
<evidence type="ECO:0000259" key="3">
    <source>
        <dbReference type="PROSITE" id="PS00624"/>
    </source>
</evidence>
<sequence>MISAPADTKGFEKKGLDGKVVPFSQGRTLRGSSAINGQVFVANSKPHIDAWAEFGNEGWDWKALAPYYQKFYTLTRPSPEACKHLRLEYIDDAVHATNGPVQASFPEEAEDPLPTAWVDTFAALGYPASGDPFSGEMCGGYINAMSIDPKSRTRSYAVTAYLEPAETRPNLRVITGAIVEKIIFDPSGAIPKAVGVQVEVDGSTTTITVTKEVILAAGAFGTPKVLELSGIGPRRHLESLGINVAVDNPNVGENLQDHPNTSISFEVADGVKTLDPLSRQEPEALEAAMTAYTTEKAGLLATSGTFVGSLIPLPDFVGPDGEDALRQVQSLVEDDAMPGLFSPYHASFVKRALANPCEGVGQVFTYPSCNNVNPEGAGVNILQHGDKSTQKNFCTLVATILYPLGRGSVHITSADPKAKPAIDPRYLEHPADLEILARFLQYFEKIISTEPLSKLIKRNGSRNGAPLDLSDLEVAKTYTKRSCLSCWHATSSCAMLPRERGGVVNSDLLIYGTTGLRIVDSSVIPSATRGNTQTTVYAVAERAADMIKASHGIATN</sequence>
<keyword evidence="2" id="KW-0274">FAD</keyword>
<protein>
    <recommendedName>
        <fullName evidence="3">Glucose-methanol-choline oxidoreductase N-terminal domain-containing protein</fullName>
    </recommendedName>
</protein>
<organism evidence="4 5">
    <name type="scientific">Neoarthrinium moseri</name>
    <dbReference type="NCBI Taxonomy" id="1658444"/>
    <lineage>
        <taxon>Eukaryota</taxon>
        <taxon>Fungi</taxon>
        <taxon>Dikarya</taxon>
        <taxon>Ascomycota</taxon>
        <taxon>Pezizomycotina</taxon>
        <taxon>Sordariomycetes</taxon>
        <taxon>Xylariomycetidae</taxon>
        <taxon>Amphisphaeriales</taxon>
        <taxon>Apiosporaceae</taxon>
        <taxon>Neoarthrinium</taxon>
    </lineage>
</organism>
<name>A0A9Q0ARM2_9PEZI</name>
<feature type="binding site" evidence="2">
    <location>
        <position position="179"/>
    </location>
    <ligand>
        <name>FAD</name>
        <dbReference type="ChEBI" id="CHEBI:57692"/>
    </ligand>
</feature>
<keyword evidence="5" id="KW-1185">Reference proteome</keyword>
<dbReference type="SUPFAM" id="SSF54373">
    <property type="entry name" value="FAD-linked reductases, C-terminal domain"/>
    <property type="match status" value="1"/>
</dbReference>
<comment type="similarity">
    <text evidence="1">Belongs to the GMC oxidoreductase family.</text>
</comment>
<evidence type="ECO:0000256" key="1">
    <source>
        <dbReference type="ARBA" id="ARBA00010790"/>
    </source>
</evidence>
<dbReference type="InterPro" id="IPR012132">
    <property type="entry name" value="GMC_OxRdtase"/>
</dbReference>
<feature type="binding site" evidence="2">
    <location>
        <begin position="36"/>
        <end position="39"/>
    </location>
    <ligand>
        <name>FAD</name>
        <dbReference type="ChEBI" id="CHEBI:57692"/>
    </ligand>
</feature>
<dbReference type="PIRSF" id="PIRSF000137">
    <property type="entry name" value="Alcohol_oxidase"/>
    <property type="match status" value="1"/>
</dbReference>
<dbReference type="GO" id="GO:0050660">
    <property type="term" value="F:flavin adenine dinucleotide binding"/>
    <property type="evidence" value="ECO:0007669"/>
    <property type="project" value="InterPro"/>
</dbReference>
<dbReference type="SUPFAM" id="SSF51905">
    <property type="entry name" value="FAD/NAD(P)-binding domain"/>
    <property type="match status" value="1"/>
</dbReference>
<evidence type="ECO:0000313" key="4">
    <source>
        <dbReference type="EMBL" id="KAI1873476.1"/>
    </source>
</evidence>